<dbReference type="GO" id="GO:0008127">
    <property type="term" value="F:quercetin 2,3-dioxygenase activity"/>
    <property type="evidence" value="ECO:0007669"/>
    <property type="project" value="UniProtKB-EC"/>
</dbReference>
<evidence type="ECO:0000313" key="5">
    <source>
        <dbReference type="EMBL" id="VDZ94915.1"/>
    </source>
</evidence>
<dbReference type="PIRSF" id="PIRSF006232">
    <property type="entry name" value="Pirin"/>
    <property type="match status" value="1"/>
</dbReference>
<feature type="binding site" evidence="2">
    <location>
        <position position="107"/>
    </location>
    <ligand>
        <name>Fe cation</name>
        <dbReference type="ChEBI" id="CHEBI:24875"/>
    </ligand>
</feature>
<feature type="domain" description="Pirin N-terminal" evidence="4">
    <location>
        <begin position="21"/>
        <end position="127"/>
    </location>
</feature>
<dbReference type="PANTHER" id="PTHR43594:SF1">
    <property type="entry name" value="QUERCETIN 2,3-DIOXYGENASE PA2418-RELATED"/>
    <property type="match status" value="1"/>
</dbReference>
<dbReference type="InterPro" id="IPR011051">
    <property type="entry name" value="RmlC_Cupin_sf"/>
</dbReference>
<dbReference type="EMBL" id="LR134140">
    <property type="protein sequence ID" value="VDZ94915.1"/>
    <property type="molecule type" value="Genomic_DNA"/>
</dbReference>
<evidence type="ECO:0000256" key="2">
    <source>
        <dbReference type="PIRSR" id="PIRSR006232-1"/>
    </source>
</evidence>
<dbReference type="InterPro" id="IPR014710">
    <property type="entry name" value="RmlC-like_jellyroll"/>
</dbReference>
<reference evidence="5 6" key="1">
    <citation type="submission" date="2018-12" db="EMBL/GenBank/DDBJ databases">
        <authorList>
            <consortium name="Pathogen Informatics"/>
        </authorList>
    </citation>
    <scope>NUCLEOTIDE SEQUENCE [LARGE SCALE GENOMIC DNA]</scope>
    <source>
        <strain evidence="5 6">NCTC129</strain>
    </source>
</reference>
<feature type="binding site" evidence="2">
    <location>
        <position position="105"/>
    </location>
    <ligand>
        <name>Fe cation</name>
        <dbReference type="ChEBI" id="CHEBI:24875"/>
    </ligand>
</feature>
<dbReference type="InterPro" id="IPR003829">
    <property type="entry name" value="Pirin_N_dom"/>
</dbReference>
<dbReference type="Pfam" id="PF02678">
    <property type="entry name" value="Pirin"/>
    <property type="match status" value="1"/>
</dbReference>
<keyword evidence="2" id="KW-0479">Metal-binding</keyword>
<evidence type="ECO:0000259" key="4">
    <source>
        <dbReference type="Pfam" id="PF02678"/>
    </source>
</evidence>
<keyword evidence="5" id="KW-0560">Oxidoreductase</keyword>
<evidence type="ECO:0000256" key="1">
    <source>
        <dbReference type="ARBA" id="ARBA00008416"/>
    </source>
</evidence>
<dbReference type="InterPro" id="IPR012093">
    <property type="entry name" value="Pirin"/>
</dbReference>
<dbReference type="GO" id="GO:0046872">
    <property type="term" value="F:metal ion binding"/>
    <property type="evidence" value="ECO:0007669"/>
    <property type="project" value="UniProtKB-KW"/>
</dbReference>
<organism evidence="5 6">
    <name type="scientific">Salmonella enterica I</name>
    <dbReference type="NCBI Taxonomy" id="59201"/>
    <lineage>
        <taxon>Bacteria</taxon>
        <taxon>Pseudomonadati</taxon>
        <taxon>Pseudomonadota</taxon>
        <taxon>Gammaproteobacteria</taxon>
        <taxon>Enterobacterales</taxon>
        <taxon>Enterobacteriaceae</taxon>
        <taxon>Salmonella</taxon>
    </lineage>
</organism>
<name>A0A447MV16_SALET</name>
<dbReference type="AlphaFoldDB" id="A0A447MV16"/>
<dbReference type="InterPro" id="IPR053186">
    <property type="entry name" value="QDO-related"/>
</dbReference>
<accession>A0A447MV16</accession>
<evidence type="ECO:0000313" key="6">
    <source>
        <dbReference type="Proteomes" id="UP000282086"/>
    </source>
</evidence>
<dbReference type="EC" id="1.13.11.24" evidence="5"/>
<gene>
    <name evidence="5" type="primary">yhhW_1</name>
    <name evidence="5" type="ORF">NCTC129_01015</name>
</gene>
<dbReference type="PANTHER" id="PTHR43594">
    <property type="entry name" value="QUERCETIN 2,3-DIOXYGENASE"/>
    <property type="match status" value="1"/>
</dbReference>
<dbReference type="Proteomes" id="UP000282086">
    <property type="component" value="Chromosome"/>
</dbReference>
<feature type="binding site" evidence="2">
    <location>
        <position position="61"/>
    </location>
    <ligand>
        <name>Fe cation</name>
        <dbReference type="ChEBI" id="CHEBI:24875"/>
    </ligand>
</feature>
<keyword evidence="2" id="KW-0408">Iron</keyword>
<feature type="binding site" evidence="2">
    <location>
        <position position="63"/>
    </location>
    <ligand>
        <name>Fe cation</name>
        <dbReference type="ChEBI" id="CHEBI:24875"/>
    </ligand>
</feature>
<comment type="cofactor">
    <cofactor evidence="2">
        <name>Fe cation</name>
        <dbReference type="ChEBI" id="CHEBI:24875"/>
    </cofactor>
    <text evidence="2">Binds 1 Fe cation per subunit.</text>
</comment>
<dbReference type="SUPFAM" id="SSF51182">
    <property type="entry name" value="RmlC-like cupins"/>
    <property type="match status" value="1"/>
</dbReference>
<dbReference type="Gene3D" id="2.60.120.10">
    <property type="entry name" value="Jelly Rolls"/>
    <property type="match status" value="1"/>
</dbReference>
<sequence length="155" mass="17235">MKQITGVYTAPRPHWVGDGFPVRSLFSYQSHAQQLSPFLLLDYAGPHTFTPGNEKRGVGEHPHRGFETVTIVYSGEVEHRDSTGRGGVIGPGDVQWMTAGAGILHEEFHSDAFTRRGGELEMVQLWVNLPMKDKMTTPGYQSITHDVIPDRYVTG</sequence>
<evidence type="ECO:0000256" key="3">
    <source>
        <dbReference type="RuleBase" id="RU003457"/>
    </source>
</evidence>
<protein>
    <submittedName>
        <fullName evidence="5">Pirin-like protein</fullName>
        <ecNumber evidence="5">1.13.11.24</ecNumber>
    </submittedName>
</protein>
<comment type="similarity">
    <text evidence="1 3">Belongs to the pirin family.</text>
</comment>
<dbReference type="CDD" id="cd02909">
    <property type="entry name" value="cupin_pirin_N"/>
    <property type="match status" value="1"/>
</dbReference>
<proteinExistence type="inferred from homology"/>